<dbReference type="InterPro" id="IPR046780">
    <property type="entry name" value="aBig_2"/>
</dbReference>
<dbReference type="InterPro" id="IPR023296">
    <property type="entry name" value="Glyco_hydro_beta-prop_sf"/>
</dbReference>
<keyword evidence="10" id="KW-1185">Reference proteome</keyword>
<feature type="signal peptide" evidence="7">
    <location>
        <begin position="1"/>
        <end position="27"/>
    </location>
</feature>
<dbReference type="Pfam" id="PF20578">
    <property type="entry name" value="aBig_2"/>
    <property type="match status" value="1"/>
</dbReference>
<reference evidence="9 10" key="1">
    <citation type="submission" date="2023-07" db="EMBL/GenBank/DDBJ databases">
        <title>Paenibacillus sp. JX-17 nov. isolated from soil.</title>
        <authorList>
            <person name="Wan Y."/>
            <person name="Liu B."/>
        </authorList>
    </citation>
    <scope>NUCLEOTIDE SEQUENCE [LARGE SCALE GENOMIC DNA]</scope>
    <source>
        <strain evidence="9 10">JX-17</strain>
    </source>
</reference>
<keyword evidence="3 7" id="KW-0732">Signal</keyword>
<comment type="pathway">
    <text evidence="1">Glycan metabolism; L-arabinan degradation.</text>
</comment>
<comment type="caution">
    <text evidence="9">The sequence shown here is derived from an EMBL/GenBank/DDBJ whole genome shotgun (WGS) entry which is preliminary data.</text>
</comment>
<dbReference type="SMART" id="SM00560">
    <property type="entry name" value="LamGL"/>
    <property type="match status" value="1"/>
</dbReference>
<evidence type="ECO:0000313" key="9">
    <source>
        <dbReference type="EMBL" id="MDO7907684.1"/>
    </source>
</evidence>
<gene>
    <name evidence="9" type="ORF">Q5741_14835</name>
</gene>
<dbReference type="PANTHER" id="PTHR43301:SF3">
    <property type="entry name" value="ARABINAN ENDO-1,5-ALPHA-L-ARABINOSIDASE A-RELATED"/>
    <property type="match status" value="1"/>
</dbReference>
<feature type="domain" description="LamG-like jellyroll fold" evidence="8">
    <location>
        <begin position="708"/>
        <end position="839"/>
    </location>
</feature>
<sequence length="849" mass="92132">MTKKRRLSMICLSLLTAAIMVPSTLLAEGNQGTASTPNKSVTTAQAPVYQNVSVHDPSIVKDGDSYYVFGSHIEAAKSKDLISWTRFTNGYTTPGNTLYGDLSANLSESFAWAGRNDSDSKGGYAVWAPDVFWNKDYLHPDGSKGAYMMYYSASSTYIRSAIGFAVSKQIEGPYTYGGTVVYSGFTRDDAKDKDSVINKKWTNTNISKLIRSGTFSNPRPEWFNADGSYANLTYPNAIDANLFYDSKGKLHMVYGSWSGGIFELEVNPRTGMPIYPGQDGITEDGRLIDRYFGTKIAGGYGKSGEGPYVVYNKETGYYYLYVTYGWLGADGGYNMRVFRSKQPEGPYVDSLGQNAVLPGNIDNAPYGNKLIGNYLFDRKVGDPGTGSGVGYVSPGHNSVYQDTASGRAYLVFHSRFPQTGEMHELRVHQIFMNEQGWPLIAPYHYGGESLSKADRQDVIGDYKLINHGRSNSADIQHASSITLNKNNTVTGAVQGTWKRTGQYQASLTLSGVTYEGVFLRQWDPVSQQRVMTFTALSKDGTAIWGSKLPNEDDREVVADVVQDLTLGDTSQVVANLSLPTEGSRQTTISWTTSNADVVTTAGEIHRPASGSGNKSVVLTAIITKGKVTATKRFDITVLPYSDAKLTARYSFENDLKDGTGSYAAGTITGSKLDQTGGKITYTDGHQGKAASFDGASGIRLPDGLISSSSYSVSLWVKPEQLSLYTTTFFGAKDSTNWVSVVPMGPASNQTMVWSGSETWYDAAAGPAIQAGEWTQLAFSVDRGTLTVYVNGVAKFTGSHFKDLFTGPGGTFSLGVNWWDPPFQGLIDELTLYEGALTPQQAADLAKTSP</sequence>
<dbReference type="CDD" id="cd18832">
    <property type="entry name" value="GH43_GsAbnA-like"/>
    <property type="match status" value="1"/>
</dbReference>
<dbReference type="Pfam" id="PF13385">
    <property type="entry name" value="Laminin_G_3"/>
    <property type="match status" value="1"/>
</dbReference>
<accession>A0ABT9CEI6</accession>
<dbReference type="Gene3D" id="2.40.128.10">
    <property type="match status" value="1"/>
</dbReference>
<evidence type="ECO:0000256" key="5">
    <source>
        <dbReference type="ARBA" id="ARBA00023157"/>
    </source>
</evidence>
<evidence type="ECO:0000256" key="7">
    <source>
        <dbReference type="SAM" id="SignalP"/>
    </source>
</evidence>
<keyword evidence="4" id="KW-0378">Hydrolase</keyword>
<evidence type="ECO:0000256" key="3">
    <source>
        <dbReference type="ARBA" id="ARBA00022729"/>
    </source>
</evidence>
<dbReference type="Gene3D" id="2.60.120.200">
    <property type="match status" value="1"/>
</dbReference>
<dbReference type="InterPro" id="IPR006710">
    <property type="entry name" value="Glyco_hydro_43"/>
</dbReference>
<evidence type="ECO:0000259" key="8">
    <source>
        <dbReference type="SMART" id="SM00560"/>
    </source>
</evidence>
<evidence type="ECO:0000256" key="4">
    <source>
        <dbReference type="ARBA" id="ARBA00022801"/>
    </source>
</evidence>
<dbReference type="PANTHER" id="PTHR43301">
    <property type="entry name" value="ARABINAN ENDO-1,5-ALPHA-L-ARABINOSIDASE"/>
    <property type="match status" value="1"/>
</dbReference>
<evidence type="ECO:0000256" key="6">
    <source>
        <dbReference type="ARBA" id="ARBA00023295"/>
    </source>
</evidence>
<evidence type="ECO:0000313" key="10">
    <source>
        <dbReference type="Proteomes" id="UP001240171"/>
    </source>
</evidence>
<name>A0ABT9CEI6_9BACL</name>
<dbReference type="EMBL" id="JAUQTB010000009">
    <property type="protein sequence ID" value="MDO7907684.1"/>
    <property type="molecule type" value="Genomic_DNA"/>
</dbReference>
<dbReference type="InterPro" id="IPR013320">
    <property type="entry name" value="ConA-like_dom_sf"/>
</dbReference>
<dbReference type="SUPFAM" id="SSF75005">
    <property type="entry name" value="Arabinanase/levansucrase/invertase"/>
    <property type="match status" value="1"/>
</dbReference>
<evidence type="ECO:0000256" key="2">
    <source>
        <dbReference type="ARBA" id="ARBA00009865"/>
    </source>
</evidence>
<dbReference type="Pfam" id="PF04616">
    <property type="entry name" value="Glyco_hydro_43"/>
    <property type="match status" value="1"/>
</dbReference>
<dbReference type="Pfam" id="PF16369">
    <property type="entry name" value="GH43_C"/>
    <property type="match status" value="1"/>
</dbReference>
<dbReference type="InterPro" id="IPR032291">
    <property type="entry name" value="Abn2_C"/>
</dbReference>
<evidence type="ECO:0000256" key="1">
    <source>
        <dbReference type="ARBA" id="ARBA00004834"/>
    </source>
</evidence>
<dbReference type="Gene3D" id="2.115.10.20">
    <property type="entry name" value="Glycosyl hydrolase domain, family 43"/>
    <property type="match status" value="1"/>
</dbReference>
<comment type="similarity">
    <text evidence="2">Belongs to the glycosyl hydrolase 43 family.</text>
</comment>
<dbReference type="InterPro" id="IPR050727">
    <property type="entry name" value="GH43_arabinanases"/>
</dbReference>
<dbReference type="RefSeq" id="WP_305024900.1">
    <property type="nucleotide sequence ID" value="NZ_JAUQTB010000009.1"/>
</dbReference>
<organism evidence="9 10">
    <name type="scientific">Paenibacillus lacisoli</name>
    <dbReference type="NCBI Taxonomy" id="3064525"/>
    <lineage>
        <taxon>Bacteria</taxon>
        <taxon>Bacillati</taxon>
        <taxon>Bacillota</taxon>
        <taxon>Bacilli</taxon>
        <taxon>Bacillales</taxon>
        <taxon>Paenibacillaceae</taxon>
        <taxon>Paenibacillus</taxon>
    </lineage>
</organism>
<keyword evidence="6" id="KW-0326">Glycosidase</keyword>
<dbReference type="Proteomes" id="UP001240171">
    <property type="component" value="Unassembled WGS sequence"/>
</dbReference>
<dbReference type="InterPro" id="IPR006558">
    <property type="entry name" value="LamG-like"/>
</dbReference>
<feature type="chain" id="PRO_5045998816" evidence="7">
    <location>
        <begin position="28"/>
        <end position="849"/>
    </location>
</feature>
<protein>
    <submittedName>
        <fullName evidence="9">LamG-like jellyroll fold domain-containing protein</fullName>
    </submittedName>
</protein>
<dbReference type="SUPFAM" id="SSF49899">
    <property type="entry name" value="Concanavalin A-like lectins/glucanases"/>
    <property type="match status" value="1"/>
</dbReference>
<proteinExistence type="inferred from homology"/>
<keyword evidence="5" id="KW-1015">Disulfide bond</keyword>